<dbReference type="EMBL" id="FNYA01000001">
    <property type="protein sequence ID" value="SEI45928.1"/>
    <property type="molecule type" value="Genomic_DNA"/>
</dbReference>
<dbReference type="InterPro" id="IPR051531">
    <property type="entry name" value="N-acetyltransferase"/>
</dbReference>
<dbReference type="RefSeq" id="WP_091307960.1">
    <property type="nucleotide sequence ID" value="NZ_CBCSJU010000001.1"/>
</dbReference>
<dbReference type="GO" id="GO:0008999">
    <property type="term" value="F:protein-N-terminal-alanine acetyltransferase activity"/>
    <property type="evidence" value="ECO:0007669"/>
    <property type="project" value="TreeGrafter"/>
</dbReference>
<dbReference type="PROSITE" id="PS51186">
    <property type="entry name" value="GNAT"/>
    <property type="match status" value="1"/>
</dbReference>
<feature type="domain" description="N-acetyltransferase" evidence="1">
    <location>
        <begin position="11"/>
        <end position="176"/>
    </location>
</feature>
<dbReference type="Gene3D" id="3.40.630.30">
    <property type="match status" value="1"/>
</dbReference>
<dbReference type="AlphaFoldDB" id="A0A1H6QQ55"/>
<accession>A0A1H6QQ55</accession>
<dbReference type="Pfam" id="PF13302">
    <property type="entry name" value="Acetyltransf_3"/>
    <property type="match status" value="1"/>
</dbReference>
<proteinExistence type="predicted"/>
<keyword evidence="3" id="KW-1185">Reference proteome</keyword>
<dbReference type="GO" id="GO:0005737">
    <property type="term" value="C:cytoplasm"/>
    <property type="evidence" value="ECO:0007669"/>
    <property type="project" value="TreeGrafter"/>
</dbReference>
<protein>
    <submittedName>
        <fullName evidence="2">Ribosomal-protein-alanine N-acetyltransferase</fullName>
    </submittedName>
</protein>
<dbReference type="PANTHER" id="PTHR43792">
    <property type="entry name" value="GNAT FAMILY, PUTATIVE (AFU_ORTHOLOGUE AFUA_3G00765)-RELATED-RELATED"/>
    <property type="match status" value="1"/>
</dbReference>
<dbReference type="InterPro" id="IPR000182">
    <property type="entry name" value="GNAT_dom"/>
</dbReference>
<dbReference type="STRING" id="402734.SAMN05660918_0690"/>
<evidence type="ECO:0000259" key="1">
    <source>
        <dbReference type="PROSITE" id="PS51186"/>
    </source>
</evidence>
<evidence type="ECO:0000313" key="2">
    <source>
        <dbReference type="EMBL" id="SEI45928.1"/>
    </source>
</evidence>
<gene>
    <name evidence="2" type="ORF">SAMN05660918_0690</name>
</gene>
<name>A0A1H6QQ55_9FLAO</name>
<dbReference type="OrthoDB" id="9811523at2"/>
<dbReference type="Proteomes" id="UP000199702">
    <property type="component" value="Unassembled WGS sequence"/>
</dbReference>
<reference evidence="3" key="1">
    <citation type="submission" date="2016-10" db="EMBL/GenBank/DDBJ databases">
        <authorList>
            <person name="Varghese N."/>
            <person name="Submissions S."/>
        </authorList>
    </citation>
    <scope>NUCLEOTIDE SEQUENCE [LARGE SCALE GENOMIC DNA]</scope>
    <source>
        <strain evidence="3">DSM 17934</strain>
    </source>
</reference>
<sequence>MNFETLETERLILRKLSPEDFKYVFANYSKDEIMSFFGFKTEEEFQTGKQKSDKGYATHNRSIAFFQLIDKTSNAVIGACGFNNWYFDHRRAEIGYNMIGEGFKNQGFMSEALEKIIDYGFTEMNLHRIEALVGTENIPSLKLMKKFGFTQEGVLKQHYFINDKFEDSVIFSRLVSDT</sequence>
<dbReference type="SUPFAM" id="SSF55729">
    <property type="entry name" value="Acyl-CoA N-acyltransferases (Nat)"/>
    <property type="match status" value="1"/>
</dbReference>
<dbReference type="InterPro" id="IPR016181">
    <property type="entry name" value="Acyl_CoA_acyltransferase"/>
</dbReference>
<dbReference type="PANTHER" id="PTHR43792:SF9">
    <property type="entry name" value="RIBOSOMAL-PROTEIN-ALANINE ACETYLTRANSFERASE"/>
    <property type="match status" value="1"/>
</dbReference>
<keyword evidence="2" id="KW-0808">Transferase</keyword>
<evidence type="ECO:0000313" key="3">
    <source>
        <dbReference type="Proteomes" id="UP000199702"/>
    </source>
</evidence>
<organism evidence="2 3">
    <name type="scientific">Flavobacterium terrigena</name>
    <dbReference type="NCBI Taxonomy" id="402734"/>
    <lineage>
        <taxon>Bacteria</taxon>
        <taxon>Pseudomonadati</taxon>
        <taxon>Bacteroidota</taxon>
        <taxon>Flavobacteriia</taxon>
        <taxon>Flavobacteriales</taxon>
        <taxon>Flavobacteriaceae</taxon>
        <taxon>Flavobacterium</taxon>
    </lineage>
</organism>